<evidence type="ECO:0000313" key="1">
    <source>
        <dbReference type="EMBL" id="KAF1693477.1"/>
    </source>
</evidence>
<evidence type="ECO:0000313" key="2">
    <source>
        <dbReference type="Proteomes" id="UP000788419"/>
    </source>
</evidence>
<proteinExistence type="predicted"/>
<comment type="caution">
    <text evidence="1">The sequence shown here is derived from an EMBL/GenBank/DDBJ whole genome shotgun (WGS) entry which is preliminary data.</text>
</comment>
<protein>
    <submittedName>
        <fullName evidence="1">Uncharacterized protein</fullName>
    </submittedName>
</protein>
<accession>A0ABQ6Z5B3</accession>
<dbReference type="EMBL" id="PDWN01000011">
    <property type="protein sequence ID" value="KAF1693477.1"/>
    <property type="molecule type" value="Genomic_DNA"/>
</dbReference>
<sequence>MVHMSEENDDAVLQTLLDRLLRFRLPRALELKKRVDAGQCLTDADIDFLKMALEDAQNGQKFVVRNPQFHILGSQIVQLYDAIVSGAMKNEAERGDR</sequence>
<keyword evidence="2" id="KW-1185">Reference proteome</keyword>
<dbReference type="Proteomes" id="UP000788419">
    <property type="component" value="Unassembled WGS sequence"/>
</dbReference>
<name>A0ABQ6Z5B3_9GAMM</name>
<organism evidence="1 2">
    <name type="scientific">Pseudoxanthomonas daejeonensis</name>
    <dbReference type="NCBI Taxonomy" id="266062"/>
    <lineage>
        <taxon>Bacteria</taxon>
        <taxon>Pseudomonadati</taxon>
        <taxon>Pseudomonadota</taxon>
        <taxon>Gammaproteobacteria</taxon>
        <taxon>Lysobacterales</taxon>
        <taxon>Lysobacteraceae</taxon>
        <taxon>Pseudoxanthomonas</taxon>
    </lineage>
</organism>
<gene>
    <name evidence="1" type="ORF">CSC65_11780</name>
</gene>
<reference evidence="1 2" key="1">
    <citation type="submission" date="2017-10" db="EMBL/GenBank/DDBJ databases">
        <title>Whole genome sequencing of members of genus Pseudoxanthomonas.</title>
        <authorList>
            <person name="Kumar S."/>
            <person name="Bansal K."/>
            <person name="Kaur A."/>
            <person name="Patil P."/>
            <person name="Sharma S."/>
            <person name="Patil P.B."/>
        </authorList>
    </citation>
    <scope>NUCLEOTIDE SEQUENCE [LARGE SCALE GENOMIC DNA]</scope>
    <source>
        <strain evidence="1 2">DSM 17801</strain>
    </source>
</reference>